<reference evidence="4 5" key="1">
    <citation type="submission" date="2017-02" db="EMBL/GenBank/DDBJ databases">
        <authorList>
            <person name="Peterson S.W."/>
        </authorList>
    </citation>
    <scope>NUCLEOTIDE SEQUENCE [LARGE SCALE GENOMIC DNA]</scope>
    <source>
        <strain evidence="4 5">CECT 9027</strain>
    </source>
</reference>
<accession>A0A1R4B1C3</accession>
<gene>
    <name evidence="4" type="ORF">VPAL9027_00655</name>
</gene>
<dbReference type="CDD" id="cd05242">
    <property type="entry name" value="SDR_a8"/>
    <property type="match status" value="1"/>
</dbReference>
<dbReference type="OrthoDB" id="9801773at2"/>
<evidence type="ECO:0000256" key="1">
    <source>
        <dbReference type="ARBA" id="ARBA00009353"/>
    </source>
</evidence>
<evidence type="ECO:0000259" key="3">
    <source>
        <dbReference type="Pfam" id="PF08338"/>
    </source>
</evidence>
<dbReference type="PANTHER" id="PTHR11092:SF0">
    <property type="entry name" value="EPIMERASE FAMILY PROTEIN SDR39U1"/>
    <property type="match status" value="1"/>
</dbReference>
<protein>
    <submittedName>
        <fullName evidence="4">Epimerase family protein</fullName>
    </submittedName>
</protein>
<comment type="similarity">
    <text evidence="1">Belongs to the NAD(P)-dependent epimerase/dehydratase family. SDR39U1 subfamily.</text>
</comment>
<dbReference type="NCBIfam" id="TIGR01777">
    <property type="entry name" value="yfcH"/>
    <property type="match status" value="1"/>
</dbReference>
<dbReference type="RefSeq" id="WP_077312259.1">
    <property type="nucleotide sequence ID" value="NZ_AP024887.1"/>
</dbReference>
<dbReference type="PANTHER" id="PTHR11092">
    <property type="entry name" value="SUGAR NUCLEOTIDE EPIMERASE RELATED"/>
    <property type="match status" value="1"/>
</dbReference>
<sequence>MKILITGGTGLIGKELLKLIMTHHLVVLTRNVDEAERQLSHIHSGKLRFIQSLEQFTTLDEFDAVINLAGEPIADKRWSKRQKRRICDSRWAITQQITTLIQASEHPPHTFISGSAVGYYGDHQNDIIDETVEVHSNGFSHYVCSNWEKIALRAQSDKTRVCLLRTGVVLSSEGGALKKMLLPYQLGLGGPIGRGRQYFPWIHMIDMVRAIVYLLEHGRASGPFNMAAPHPVTNKVFSQCLARTLKRPHILFTPAFAIKLAMGESSELLLDSLRAKPKKLSDLGFQFHFCRIEPALKHLIHHTH</sequence>
<name>A0A1R4B1C3_9VIBR</name>
<dbReference type="SUPFAM" id="SSF51735">
    <property type="entry name" value="NAD(P)-binding Rossmann-fold domains"/>
    <property type="match status" value="1"/>
</dbReference>
<dbReference type="InterPro" id="IPR013549">
    <property type="entry name" value="DUF1731"/>
</dbReference>
<organism evidence="4 5">
    <name type="scientific">Vibrio palustris</name>
    <dbReference type="NCBI Taxonomy" id="1918946"/>
    <lineage>
        <taxon>Bacteria</taxon>
        <taxon>Pseudomonadati</taxon>
        <taxon>Pseudomonadota</taxon>
        <taxon>Gammaproteobacteria</taxon>
        <taxon>Vibrionales</taxon>
        <taxon>Vibrionaceae</taxon>
        <taxon>Vibrio</taxon>
    </lineage>
</organism>
<dbReference type="InterPro" id="IPR010099">
    <property type="entry name" value="SDR39U1"/>
</dbReference>
<dbReference type="STRING" id="1918946.VPAL9027_00655"/>
<keyword evidence="5" id="KW-1185">Reference proteome</keyword>
<dbReference type="Proteomes" id="UP000189475">
    <property type="component" value="Unassembled WGS sequence"/>
</dbReference>
<dbReference type="Gene3D" id="3.40.50.720">
    <property type="entry name" value="NAD(P)-binding Rossmann-like Domain"/>
    <property type="match status" value="1"/>
</dbReference>
<dbReference type="InterPro" id="IPR001509">
    <property type="entry name" value="Epimerase_deHydtase"/>
</dbReference>
<evidence type="ECO:0000313" key="4">
    <source>
        <dbReference type="EMBL" id="SJL82718.1"/>
    </source>
</evidence>
<dbReference type="AlphaFoldDB" id="A0A1R4B1C3"/>
<feature type="domain" description="NAD-dependent epimerase/dehydratase" evidence="2">
    <location>
        <begin position="3"/>
        <end position="226"/>
    </location>
</feature>
<dbReference type="Pfam" id="PF01370">
    <property type="entry name" value="Epimerase"/>
    <property type="match status" value="1"/>
</dbReference>
<dbReference type="EMBL" id="FUFT01000002">
    <property type="protein sequence ID" value="SJL82718.1"/>
    <property type="molecule type" value="Genomic_DNA"/>
</dbReference>
<proteinExistence type="inferred from homology"/>
<dbReference type="InterPro" id="IPR036291">
    <property type="entry name" value="NAD(P)-bd_dom_sf"/>
</dbReference>
<evidence type="ECO:0000259" key="2">
    <source>
        <dbReference type="Pfam" id="PF01370"/>
    </source>
</evidence>
<evidence type="ECO:0000313" key="5">
    <source>
        <dbReference type="Proteomes" id="UP000189475"/>
    </source>
</evidence>
<dbReference type="Pfam" id="PF08338">
    <property type="entry name" value="DUF1731"/>
    <property type="match status" value="1"/>
</dbReference>
<feature type="domain" description="DUF1731" evidence="3">
    <location>
        <begin position="253"/>
        <end position="299"/>
    </location>
</feature>